<comment type="caution">
    <text evidence="5">The sequence shown here is derived from an EMBL/GenBank/DDBJ whole genome shotgun (WGS) entry which is preliminary data.</text>
</comment>
<evidence type="ECO:0000256" key="2">
    <source>
        <dbReference type="SAM" id="Coils"/>
    </source>
</evidence>
<dbReference type="Proteomes" id="UP001165065">
    <property type="component" value="Unassembled WGS sequence"/>
</dbReference>
<feature type="region of interest" description="Disordered" evidence="3">
    <location>
        <begin position="461"/>
        <end position="563"/>
    </location>
</feature>
<evidence type="ECO:0000313" key="5">
    <source>
        <dbReference type="EMBL" id="GMI33915.1"/>
    </source>
</evidence>
<dbReference type="InterPro" id="IPR033192">
    <property type="entry name" value="ODAD3"/>
</dbReference>
<name>A0A9W7G6G5_9STRA</name>
<protein>
    <recommendedName>
        <fullName evidence="4">ODAD1 central coiled coil region domain-containing protein</fullName>
    </recommendedName>
</protein>
<dbReference type="GO" id="GO:0003341">
    <property type="term" value="P:cilium movement"/>
    <property type="evidence" value="ECO:0007669"/>
    <property type="project" value="InterPro"/>
</dbReference>
<feature type="domain" description="ODAD1 central coiled coil region" evidence="4">
    <location>
        <begin position="122"/>
        <end position="417"/>
    </location>
</feature>
<organism evidence="5 6">
    <name type="scientific">Triparma columacea</name>
    <dbReference type="NCBI Taxonomy" id="722753"/>
    <lineage>
        <taxon>Eukaryota</taxon>
        <taxon>Sar</taxon>
        <taxon>Stramenopiles</taxon>
        <taxon>Ochrophyta</taxon>
        <taxon>Bolidophyceae</taxon>
        <taxon>Parmales</taxon>
        <taxon>Triparmaceae</taxon>
        <taxon>Triparma</taxon>
    </lineage>
</organism>
<evidence type="ECO:0000256" key="1">
    <source>
        <dbReference type="ARBA" id="ARBA00023054"/>
    </source>
</evidence>
<dbReference type="EMBL" id="BRYA01000837">
    <property type="protein sequence ID" value="GMI33915.1"/>
    <property type="molecule type" value="Genomic_DNA"/>
</dbReference>
<keyword evidence="1 2" id="KW-0175">Coiled coil</keyword>
<dbReference type="Pfam" id="PF21773">
    <property type="entry name" value="ODAD1_CC"/>
    <property type="match status" value="1"/>
</dbReference>
<dbReference type="GO" id="GO:0035253">
    <property type="term" value="C:ciliary rootlet"/>
    <property type="evidence" value="ECO:0007669"/>
    <property type="project" value="TreeGrafter"/>
</dbReference>
<keyword evidence="6" id="KW-1185">Reference proteome</keyword>
<gene>
    <name evidence="5" type="ORF">TrCOL_g5250</name>
</gene>
<evidence type="ECO:0000313" key="6">
    <source>
        <dbReference type="Proteomes" id="UP001165065"/>
    </source>
</evidence>
<feature type="compositionally biased region" description="Basic and acidic residues" evidence="3">
    <location>
        <begin position="470"/>
        <end position="481"/>
    </location>
</feature>
<feature type="coiled-coil region" evidence="2">
    <location>
        <begin position="336"/>
        <end position="429"/>
    </location>
</feature>
<dbReference type="GO" id="GO:0036158">
    <property type="term" value="P:outer dynein arm assembly"/>
    <property type="evidence" value="ECO:0007669"/>
    <property type="project" value="InterPro"/>
</dbReference>
<dbReference type="PANTHER" id="PTHR46518">
    <property type="entry name" value="COILED-COIL DOMAIN-CONTAINING PROTEIN 151"/>
    <property type="match status" value="1"/>
</dbReference>
<evidence type="ECO:0000259" key="4">
    <source>
        <dbReference type="Pfam" id="PF21773"/>
    </source>
</evidence>
<sequence>MEQQIEDLRERMRLLQQDRRANVDLLESNKSSNQEEIRYSREENKDLRVRLSQLQRAGDESQGENQELVHAQKEVLRMRAEYDSLKSLSIKHKNQLDKLKDEVKTCKLESRRPNQEDNPMTRQIRMLENRLDKAMIKYNEAQSIKTTYEQIVKRLKEERVGFDNQLQALERTLQAKQRDYEELLFLSGDANHAKEVSQQELHRVKSAYDEETLRRETELRERHQVVQLRKTMYDRAMKREAKRQEIIEKSIMDDGVDGEGETALRASMSTGALDPGSLDAQRNADISAKAASNNKIDIFENAFRKIKEATGVSDVNEVIQKIETQEGTSANLLALTKENQARIENLAESREKLQKSVEEVKYSSSGGGHRRKMVDDHEENLNKASNVLDRWRGKYERFATTLISVKAGIKHLQDKIENAREDAGGLRTELQDESVVTVLRESEDTLLTLFNRVKANQAEEGAIFGQPEESGNRLRRTESIHGSEAIDELDEEELRENRPYNQRIDLPLPGDAEFEHEHEENLGDLDEEELTRDKVKKASSQILVAQDRKQKKLRKKARNAGGQ</sequence>
<dbReference type="OrthoDB" id="10255247at2759"/>
<reference evidence="6" key="1">
    <citation type="journal article" date="2023" name="Commun. Biol.">
        <title>Genome analysis of Parmales, the sister group of diatoms, reveals the evolutionary specialization of diatoms from phago-mixotrophs to photoautotrophs.</title>
        <authorList>
            <person name="Ban H."/>
            <person name="Sato S."/>
            <person name="Yoshikawa S."/>
            <person name="Yamada K."/>
            <person name="Nakamura Y."/>
            <person name="Ichinomiya M."/>
            <person name="Sato N."/>
            <person name="Blanc-Mathieu R."/>
            <person name="Endo H."/>
            <person name="Kuwata A."/>
            <person name="Ogata H."/>
        </authorList>
    </citation>
    <scope>NUCLEOTIDE SEQUENCE [LARGE SCALE GENOMIC DNA]</scope>
</reference>
<dbReference type="GO" id="GO:0097542">
    <property type="term" value="C:ciliary tip"/>
    <property type="evidence" value="ECO:0007669"/>
    <property type="project" value="TreeGrafter"/>
</dbReference>
<evidence type="ECO:0000256" key="3">
    <source>
        <dbReference type="SAM" id="MobiDB-lite"/>
    </source>
</evidence>
<feature type="compositionally biased region" description="Acidic residues" evidence="3">
    <location>
        <begin position="485"/>
        <end position="494"/>
    </location>
</feature>
<feature type="compositionally biased region" description="Basic residues" evidence="3">
    <location>
        <begin position="549"/>
        <end position="563"/>
    </location>
</feature>
<dbReference type="GO" id="GO:0036064">
    <property type="term" value="C:ciliary basal body"/>
    <property type="evidence" value="ECO:0007669"/>
    <property type="project" value="TreeGrafter"/>
</dbReference>
<dbReference type="AlphaFoldDB" id="A0A9W7G6G5"/>
<accession>A0A9W7G6G5</accession>
<feature type="coiled-coil region" evidence="2">
    <location>
        <begin position="82"/>
        <end position="186"/>
    </location>
</feature>
<proteinExistence type="predicted"/>
<dbReference type="InterPro" id="IPR049258">
    <property type="entry name" value="ODAD1_CC"/>
</dbReference>
<dbReference type="PANTHER" id="PTHR46518:SF1">
    <property type="entry name" value="OUTER DYNEIN ARM-DOCKING COMPLEX SUBUNIT 3"/>
    <property type="match status" value="1"/>
</dbReference>